<dbReference type="EMBL" id="MU157857">
    <property type="protein sequence ID" value="KAF9527853.1"/>
    <property type="molecule type" value="Genomic_DNA"/>
</dbReference>
<organism evidence="1 2">
    <name type="scientific">Crepidotus variabilis</name>
    <dbReference type="NCBI Taxonomy" id="179855"/>
    <lineage>
        <taxon>Eukaryota</taxon>
        <taxon>Fungi</taxon>
        <taxon>Dikarya</taxon>
        <taxon>Basidiomycota</taxon>
        <taxon>Agaricomycotina</taxon>
        <taxon>Agaricomycetes</taxon>
        <taxon>Agaricomycetidae</taxon>
        <taxon>Agaricales</taxon>
        <taxon>Agaricineae</taxon>
        <taxon>Crepidotaceae</taxon>
        <taxon>Crepidotus</taxon>
    </lineage>
</organism>
<protein>
    <recommendedName>
        <fullName evidence="3">F-box domain-containing protein</fullName>
    </recommendedName>
</protein>
<dbReference type="Proteomes" id="UP000807306">
    <property type="component" value="Unassembled WGS sequence"/>
</dbReference>
<keyword evidence="2" id="KW-1185">Reference proteome</keyword>
<dbReference type="SUPFAM" id="SSF52047">
    <property type="entry name" value="RNI-like"/>
    <property type="match status" value="1"/>
</dbReference>
<evidence type="ECO:0000313" key="2">
    <source>
        <dbReference type="Proteomes" id="UP000807306"/>
    </source>
</evidence>
<accession>A0A9P6JPI8</accession>
<name>A0A9P6JPI8_9AGAR</name>
<evidence type="ECO:0000313" key="1">
    <source>
        <dbReference type="EMBL" id="KAF9527853.1"/>
    </source>
</evidence>
<gene>
    <name evidence="1" type="ORF">CPB83DRAFT_367510</name>
</gene>
<reference evidence="1" key="1">
    <citation type="submission" date="2020-11" db="EMBL/GenBank/DDBJ databases">
        <authorList>
            <consortium name="DOE Joint Genome Institute"/>
            <person name="Ahrendt S."/>
            <person name="Riley R."/>
            <person name="Andreopoulos W."/>
            <person name="Labutti K."/>
            <person name="Pangilinan J."/>
            <person name="Ruiz-Duenas F.J."/>
            <person name="Barrasa J.M."/>
            <person name="Sanchez-Garcia M."/>
            <person name="Camarero S."/>
            <person name="Miyauchi S."/>
            <person name="Serrano A."/>
            <person name="Linde D."/>
            <person name="Babiker R."/>
            <person name="Drula E."/>
            <person name="Ayuso-Fernandez I."/>
            <person name="Pacheco R."/>
            <person name="Padilla G."/>
            <person name="Ferreira P."/>
            <person name="Barriuso J."/>
            <person name="Kellner H."/>
            <person name="Castanera R."/>
            <person name="Alfaro M."/>
            <person name="Ramirez L."/>
            <person name="Pisabarro A.G."/>
            <person name="Kuo A."/>
            <person name="Tritt A."/>
            <person name="Lipzen A."/>
            <person name="He G."/>
            <person name="Yan M."/>
            <person name="Ng V."/>
            <person name="Cullen D."/>
            <person name="Martin F."/>
            <person name="Rosso M.-N."/>
            <person name="Henrissat B."/>
            <person name="Hibbett D."/>
            <person name="Martinez A.T."/>
            <person name="Grigoriev I.V."/>
        </authorList>
    </citation>
    <scope>NUCLEOTIDE SEQUENCE</scope>
    <source>
        <strain evidence="1">CBS 506.95</strain>
    </source>
</reference>
<sequence>MPPKFSPLPYSLFPPIMDHDLPRELWDCITIDLADADVWKLRGVNRILRQLALDRYFKSRAICLRVGHLSKLDHLQALSWLETPEVASRVRKLCFAAGDWRPRSYRVEGLPRSTSLKNAKTTLNAVLGLYDRFRWRHLSTTAHRLLSSFKNIDEIFVETNITTISFAIGPTEAMVELLRSLQSLSSFPNLQRLSFEFRGPDALFPAGRYQNILLDYLPPFLNSHSTTLDLLCLSVDDFLGLNFQFDLAFLSRLKRMPKLQTLRIYLPISLPSASAQLRRFLEEHAATLQHLTLQVQLPQLPIQGSVPLMSLYTPLPHLRHLDIRKLAPPDRPYGLLPNFMDTISSST</sequence>
<proteinExistence type="predicted"/>
<evidence type="ECO:0008006" key="3">
    <source>
        <dbReference type="Google" id="ProtNLM"/>
    </source>
</evidence>
<comment type="caution">
    <text evidence="1">The sequence shown here is derived from an EMBL/GenBank/DDBJ whole genome shotgun (WGS) entry which is preliminary data.</text>
</comment>
<dbReference type="AlphaFoldDB" id="A0A9P6JPI8"/>